<reference evidence="1" key="1">
    <citation type="submission" date="2015-06" db="EMBL/GenBank/DDBJ databases">
        <authorList>
            <person name="Hoefler B.C."/>
            <person name="Straight P.D."/>
        </authorList>
    </citation>
    <scope>NUCLEOTIDE SEQUENCE</scope>
</reference>
<accession>A0A0K8U5G1</accession>
<dbReference type="AlphaFoldDB" id="A0A0K8U5G1"/>
<evidence type="ECO:0000313" key="1">
    <source>
        <dbReference type="EMBL" id="JAI21776.1"/>
    </source>
</evidence>
<evidence type="ECO:0000313" key="3">
    <source>
        <dbReference type="EMBL" id="JAI48409.1"/>
    </source>
</evidence>
<dbReference type="EMBL" id="GDHF01003905">
    <property type="protein sequence ID" value="JAI48409.1"/>
    <property type="molecule type" value="Transcribed_RNA"/>
</dbReference>
<sequence length="343" mass="38996">MSSIPLLHRSSLSLLPPQCCNCNKFLAYILLLISTLLSTLYGNCNSASKKTINNNKSCPNHQQHYHNHCCSFKSKLKLNSPKYPLSSVKHCFNKSALCTGAFTKENNLINNNNCQSSDTYILTPLKTTNQLSVYKDSSSNCWESNSNRKYRASAITTDRRLLQQPQLEKQHREREYCCFAKSDKKNYRISTNNYRNSINNDSCSPRRSVFFLSNTNIYTWRPGVTTPIKVAKEGAEAVVIIPDFVDLTQLSLHLTFTPRNIFKHSSFTSKHPLNSEEKPFSSSSAQRLFSSSLTPLLQEKQQSTHSNTNLDLSSTLHVFVQQRKSTSQPRKLQHLIVGVKKYA</sequence>
<gene>
    <name evidence="3" type="ORF">c3_g2_i4</name>
    <name evidence="2" type="ORF">c3_g2_i5</name>
    <name evidence="1" type="ORF">c3_g2_i9</name>
</gene>
<organism evidence="1">
    <name type="scientific">Bactrocera latifrons</name>
    <name type="common">Malaysian fruit fly</name>
    <name type="synonym">Chaetodacus latifrons</name>
    <dbReference type="NCBI Taxonomy" id="174628"/>
    <lineage>
        <taxon>Eukaryota</taxon>
        <taxon>Metazoa</taxon>
        <taxon>Ecdysozoa</taxon>
        <taxon>Arthropoda</taxon>
        <taxon>Hexapoda</taxon>
        <taxon>Insecta</taxon>
        <taxon>Pterygota</taxon>
        <taxon>Neoptera</taxon>
        <taxon>Endopterygota</taxon>
        <taxon>Diptera</taxon>
        <taxon>Brachycera</taxon>
        <taxon>Muscomorpha</taxon>
        <taxon>Tephritoidea</taxon>
        <taxon>Tephritidae</taxon>
        <taxon>Bactrocera</taxon>
        <taxon>Bactrocera</taxon>
    </lineage>
</organism>
<evidence type="ECO:0000313" key="2">
    <source>
        <dbReference type="EMBL" id="JAI23314.1"/>
    </source>
</evidence>
<protein>
    <submittedName>
        <fullName evidence="1">Uncharacterized protein</fullName>
    </submittedName>
</protein>
<dbReference type="EMBL" id="GDHF01030538">
    <property type="protein sequence ID" value="JAI21776.1"/>
    <property type="molecule type" value="Transcribed_RNA"/>
</dbReference>
<dbReference type="EMBL" id="GDHF01029000">
    <property type="protein sequence ID" value="JAI23314.1"/>
    <property type="molecule type" value="Transcribed_RNA"/>
</dbReference>
<proteinExistence type="predicted"/>
<name>A0A0K8U5G1_BACLA</name>